<evidence type="ECO:0000313" key="8">
    <source>
        <dbReference type="Proteomes" id="UP000189705"/>
    </source>
</evidence>
<dbReference type="Pfam" id="PF00514">
    <property type="entry name" value="Arm"/>
    <property type="match status" value="1"/>
</dbReference>
<dbReference type="GeneID" id="112548417"/>
<gene>
    <name evidence="9" type="primary">LOC112548417</name>
</gene>
<comment type="function">
    <text evidence="5">In association with mitochondrial contact site and cristae organizing system (MICOS) complex components and mitochondrial outer membrane sorting assembly machinery (SAM) complex components may regulate mitochondrial dynamics playing a role in determining mitochondrial length, distribution and motility.</text>
</comment>
<dbReference type="PANTHER" id="PTHR46840">
    <property type="entry name" value="ARMADILLO REPEAT-CONTAINING PROTEIN 1"/>
    <property type="match status" value="1"/>
</dbReference>
<proteinExistence type="predicted"/>
<dbReference type="PROSITE" id="PS50176">
    <property type="entry name" value="ARM_REPEAT"/>
    <property type="match status" value="1"/>
</dbReference>
<dbReference type="PANTHER" id="PTHR46840:SF1">
    <property type="entry name" value="ARMADILLO REPEAT-CONTAINING PROTEIN 1"/>
    <property type="match status" value="1"/>
</dbReference>
<protein>
    <recommendedName>
        <fullName evidence="2">Armadillo repeat-containing protein 1</fullName>
    </recommendedName>
</protein>
<evidence type="ECO:0000313" key="9">
    <source>
        <dbReference type="RefSeq" id="XP_025049945.1"/>
    </source>
</evidence>
<dbReference type="Proteomes" id="UP000189705">
    <property type="component" value="Unplaced"/>
</dbReference>
<evidence type="ECO:0000256" key="1">
    <source>
        <dbReference type="ARBA" id="ARBA00004294"/>
    </source>
</evidence>
<evidence type="ECO:0000256" key="6">
    <source>
        <dbReference type="ARBA" id="ARBA00046478"/>
    </source>
</evidence>
<dbReference type="InParanoid" id="A0A3Q0FUW7"/>
<evidence type="ECO:0000256" key="3">
    <source>
        <dbReference type="ARBA" id="ARBA00022787"/>
    </source>
</evidence>
<name>A0A3Q0FUW7_ALLSI</name>
<sequence>MNSTMSEEPDALAVVNQLRDLAADPLNRRAIVQDQGCLPGLILFLDHPNPPVVHSALLALRYLAECRANREKMKSELGMMLSLQTVIQKEKLQHDPTPSYLGVTLNHTITFCNYLQKIAVKTWSQVNIVWKLAGTSWGATAGVPCTSVMALVFSTVEYYAPV</sequence>
<feature type="repeat" description="ARM" evidence="7">
    <location>
        <begin position="36"/>
        <end position="78"/>
    </location>
</feature>
<evidence type="ECO:0000256" key="7">
    <source>
        <dbReference type="PROSITE-ProRule" id="PRU00259"/>
    </source>
</evidence>
<reference evidence="9" key="1">
    <citation type="submission" date="2025-08" db="UniProtKB">
        <authorList>
            <consortium name="RefSeq"/>
        </authorList>
    </citation>
    <scope>IDENTIFICATION</scope>
</reference>
<keyword evidence="3" id="KW-0496">Mitochondrion</keyword>
<dbReference type="Gene3D" id="1.25.10.10">
    <property type="entry name" value="Leucine-rich Repeat Variant"/>
    <property type="match status" value="1"/>
</dbReference>
<dbReference type="SUPFAM" id="SSF48371">
    <property type="entry name" value="ARM repeat"/>
    <property type="match status" value="1"/>
</dbReference>
<dbReference type="GO" id="GO:0005741">
    <property type="term" value="C:mitochondrial outer membrane"/>
    <property type="evidence" value="ECO:0007669"/>
    <property type="project" value="UniProtKB-SubCell"/>
</dbReference>
<evidence type="ECO:0000256" key="2">
    <source>
        <dbReference type="ARBA" id="ARBA00013732"/>
    </source>
</evidence>
<evidence type="ECO:0000256" key="4">
    <source>
        <dbReference type="ARBA" id="ARBA00023136"/>
    </source>
</evidence>
<dbReference type="RefSeq" id="XP_025049945.1">
    <property type="nucleotide sequence ID" value="XM_025194160.1"/>
</dbReference>
<dbReference type="InterPro" id="IPR016024">
    <property type="entry name" value="ARM-type_fold"/>
</dbReference>
<accession>A0A3Q0FUW7</accession>
<keyword evidence="4" id="KW-0472">Membrane</keyword>
<evidence type="ECO:0000256" key="5">
    <source>
        <dbReference type="ARBA" id="ARBA00023764"/>
    </source>
</evidence>
<keyword evidence="3" id="KW-1000">Mitochondrion outer membrane</keyword>
<dbReference type="KEGG" id="asn:112548417"/>
<comment type="subcellular location">
    <subcellularLocation>
        <location evidence="1">Mitochondrion outer membrane</location>
    </subcellularLocation>
</comment>
<organism evidence="8 9">
    <name type="scientific">Alligator sinensis</name>
    <name type="common">Chinese alligator</name>
    <dbReference type="NCBI Taxonomy" id="38654"/>
    <lineage>
        <taxon>Eukaryota</taxon>
        <taxon>Metazoa</taxon>
        <taxon>Chordata</taxon>
        <taxon>Craniata</taxon>
        <taxon>Vertebrata</taxon>
        <taxon>Euteleostomi</taxon>
        <taxon>Archelosauria</taxon>
        <taxon>Archosauria</taxon>
        <taxon>Crocodylia</taxon>
        <taxon>Alligatoridae</taxon>
        <taxon>Alligatorinae</taxon>
        <taxon>Alligator</taxon>
    </lineage>
</organism>
<dbReference type="STRING" id="38654.A0A3Q0FUW7"/>
<dbReference type="InterPro" id="IPR016617">
    <property type="entry name" value="ARMC1"/>
</dbReference>
<keyword evidence="8" id="KW-1185">Reference proteome</keyword>
<dbReference type="InterPro" id="IPR011989">
    <property type="entry name" value="ARM-like"/>
</dbReference>
<comment type="subunit">
    <text evidence="6">Interacts with mitochondrial contact site and cristae organizing system (MICOS) complex components IMMT/MIC60 and MICOS10/MIC10. Interacts with mitochondrial outer membrane sorting assembly machinery (SAM) complex components SAMM50 and MTX1.</text>
</comment>
<dbReference type="AlphaFoldDB" id="A0A3Q0FUW7"/>
<dbReference type="InterPro" id="IPR000225">
    <property type="entry name" value="Armadillo"/>
</dbReference>